<evidence type="ECO:0000256" key="3">
    <source>
        <dbReference type="ARBA" id="ARBA00023251"/>
    </source>
</evidence>
<evidence type="ECO:0000256" key="2">
    <source>
        <dbReference type="ARBA" id="ARBA00021572"/>
    </source>
</evidence>
<proteinExistence type="inferred from homology"/>
<dbReference type="InterPro" id="IPR000335">
    <property type="entry name" value="Bleomycin-R"/>
</dbReference>
<dbReference type="InterPro" id="IPR037523">
    <property type="entry name" value="VOC_core"/>
</dbReference>
<dbReference type="RefSeq" id="WP_267990361.1">
    <property type="nucleotide sequence ID" value="NZ_JAPJZI010000001.1"/>
</dbReference>
<reference evidence="5" key="1">
    <citation type="submission" date="2022-11" db="EMBL/GenBank/DDBJ databases">
        <title>Draft genome sequence of Hoeflea poritis E7-10 and Hoeflea prorocentri PM5-8, separated from scleractinian coral Porites lutea and marine dinoflagellate.</title>
        <authorList>
            <person name="Zhang G."/>
            <person name="Wei Q."/>
            <person name="Cai L."/>
        </authorList>
    </citation>
    <scope>NUCLEOTIDE SEQUENCE</scope>
    <source>
        <strain evidence="5">PM5-8</strain>
    </source>
</reference>
<keyword evidence="6" id="KW-1185">Reference proteome</keyword>
<keyword evidence="3" id="KW-0046">Antibiotic resistance</keyword>
<dbReference type="AlphaFoldDB" id="A0A9X3UIN0"/>
<comment type="similarity">
    <text evidence="1">Belongs to the bleomycin resistance protein family.</text>
</comment>
<feature type="domain" description="VOC" evidence="4">
    <location>
        <begin position="5"/>
        <end position="120"/>
    </location>
</feature>
<dbReference type="EMBL" id="JAPJZI010000001">
    <property type="protein sequence ID" value="MDA5398925.1"/>
    <property type="molecule type" value="Genomic_DNA"/>
</dbReference>
<name>A0A9X3UIN0_9HYPH</name>
<evidence type="ECO:0000313" key="5">
    <source>
        <dbReference type="EMBL" id="MDA5398925.1"/>
    </source>
</evidence>
<accession>A0A9X3UIN0</accession>
<evidence type="ECO:0000313" key="6">
    <source>
        <dbReference type="Proteomes" id="UP001151234"/>
    </source>
</evidence>
<organism evidence="5 6">
    <name type="scientific">Hoeflea prorocentri</name>
    <dbReference type="NCBI Taxonomy" id="1922333"/>
    <lineage>
        <taxon>Bacteria</taxon>
        <taxon>Pseudomonadati</taxon>
        <taxon>Pseudomonadota</taxon>
        <taxon>Alphaproteobacteria</taxon>
        <taxon>Hyphomicrobiales</taxon>
        <taxon>Rhizobiaceae</taxon>
        <taxon>Hoeflea</taxon>
    </lineage>
</organism>
<dbReference type="Gene3D" id="3.10.180.10">
    <property type="entry name" value="2,3-Dihydroxybiphenyl 1,2-Dioxygenase, domain 1"/>
    <property type="match status" value="1"/>
</dbReference>
<comment type="caution">
    <text evidence="5">The sequence shown here is derived from an EMBL/GenBank/DDBJ whole genome shotgun (WGS) entry which is preliminary data.</text>
</comment>
<evidence type="ECO:0000259" key="4">
    <source>
        <dbReference type="PROSITE" id="PS51819"/>
    </source>
</evidence>
<evidence type="ECO:0000256" key="1">
    <source>
        <dbReference type="ARBA" id="ARBA00011051"/>
    </source>
</evidence>
<dbReference type="Proteomes" id="UP001151234">
    <property type="component" value="Unassembled WGS sequence"/>
</dbReference>
<gene>
    <name evidence="5" type="ORF">OQ273_10115</name>
</gene>
<dbReference type="GO" id="GO:0046677">
    <property type="term" value="P:response to antibiotic"/>
    <property type="evidence" value="ECO:0007669"/>
    <property type="project" value="UniProtKB-KW"/>
</dbReference>
<dbReference type="PROSITE" id="PS51819">
    <property type="entry name" value="VOC"/>
    <property type="match status" value="1"/>
</dbReference>
<protein>
    <recommendedName>
        <fullName evidence="2">Bleomycin resistance protein</fullName>
    </recommendedName>
</protein>
<sequence length="126" mass="14104">MDTTTIENCTPFVRVASMKLAIPFYSSIGFKEDWRRQFDSAFPIFLSVSRDGVRLFLSEHAGDGVLGTRLFLNVSDVDHFHAECVSNGVSVDEAPQDMAFGVRQMSLRDVDGNVLVFATPLPRRLF</sequence>
<dbReference type="InterPro" id="IPR029068">
    <property type="entry name" value="Glyas_Bleomycin-R_OHBP_Dase"/>
</dbReference>
<dbReference type="SUPFAM" id="SSF54593">
    <property type="entry name" value="Glyoxalase/Bleomycin resistance protein/Dihydroxybiphenyl dioxygenase"/>
    <property type="match status" value="1"/>
</dbReference>
<dbReference type="Pfam" id="PF19581">
    <property type="entry name" value="Glyoxalase_7"/>
    <property type="match status" value="1"/>
</dbReference>